<sequence>MTISIEQIHQIKEIIRKYKNLECVECAQSIQDYLISQGIAGKRIKLYTGSAIGRNSYIYDDSLSGDAISLNGRHQGIAIIINEVEIIFDNHHPDGLTREQWLGNLQFYNKLYSGQQFQITEENF</sequence>
<evidence type="ECO:0000313" key="2">
    <source>
        <dbReference type="EMBL" id="BAY96450.1"/>
    </source>
</evidence>
<feature type="domain" description="Tox-PL-2" evidence="1">
    <location>
        <begin position="6"/>
        <end position="105"/>
    </location>
</feature>
<organism evidence="2 3">
    <name type="scientific">Tolypothrix tenuis PCC 7101</name>
    <dbReference type="NCBI Taxonomy" id="231146"/>
    <lineage>
        <taxon>Bacteria</taxon>
        <taxon>Bacillati</taxon>
        <taxon>Cyanobacteriota</taxon>
        <taxon>Cyanophyceae</taxon>
        <taxon>Nostocales</taxon>
        <taxon>Tolypothrichaceae</taxon>
        <taxon>Tolypothrix</taxon>
    </lineage>
</organism>
<evidence type="ECO:0000313" key="3">
    <source>
        <dbReference type="Proteomes" id="UP000218785"/>
    </source>
</evidence>
<name>A0A1Z4MSK3_9CYAN</name>
<dbReference type="EMBL" id="AP018248">
    <property type="protein sequence ID" value="BAY96450.1"/>
    <property type="molecule type" value="Genomic_DNA"/>
</dbReference>
<dbReference type="KEGG" id="ttq:NIES37_03830"/>
<dbReference type="Pfam" id="PF15643">
    <property type="entry name" value="Tox-PL-2"/>
    <property type="match status" value="1"/>
</dbReference>
<evidence type="ECO:0000259" key="1">
    <source>
        <dbReference type="Pfam" id="PF15643"/>
    </source>
</evidence>
<accession>A0A1Z4MSK3</accession>
<gene>
    <name evidence="2" type="ORF">NIES37_03830</name>
</gene>
<reference evidence="2 3" key="1">
    <citation type="submission" date="2017-06" db="EMBL/GenBank/DDBJ databases">
        <title>Genome sequencing of cyanobaciteial culture collection at National Institute for Environmental Studies (NIES).</title>
        <authorList>
            <person name="Hirose Y."/>
            <person name="Shimura Y."/>
            <person name="Fujisawa T."/>
            <person name="Nakamura Y."/>
            <person name="Kawachi M."/>
        </authorList>
    </citation>
    <scope>NUCLEOTIDE SEQUENCE [LARGE SCALE GENOMIC DNA]</scope>
    <source>
        <strain evidence="2 3">NIES-37</strain>
    </source>
</reference>
<dbReference type="InterPro" id="IPR028910">
    <property type="entry name" value="Tox-PL-2_dom"/>
</dbReference>
<keyword evidence="3" id="KW-1185">Reference proteome</keyword>
<dbReference type="Proteomes" id="UP000218785">
    <property type="component" value="Chromosome"/>
</dbReference>
<dbReference type="RefSeq" id="WP_199347127.1">
    <property type="nucleotide sequence ID" value="NZ_CAWNJS010000001.1"/>
</dbReference>
<dbReference type="AlphaFoldDB" id="A0A1Z4MSK3"/>
<proteinExistence type="predicted"/>
<protein>
    <recommendedName>
        <fullName evidence="1">Tox-PL-2 domain-containing protein</fullName>
    </recommendedName>
</protein>